<gene>
    <name evidence="2" type="ORF">GM418_31000</name>
</gene>
<protein>
    <recommendedName>
        <fullName evidence="4">Transporter</fullName>
    </recommendedName>
</protein>
<proteinExistence type="predicted"/>
<dbReference type="Pfam" id="PF13557">
    <property type="entry name" value="Phenol_MetA_deg"/>
    <property type="match status" value="1"/>
</dbReference>
<accession>A0A6I6JXP0</accession>
<reference evidence="2 3" key="1">
    <citation type="submission" date="2019-11" db="EMBL/GenBank/DDBJ databases">
        <authorList>
            <person name="Zheng R.K."/>
            <person name="Sun C.M."/>
        </authorList>
    </citation>
    <scope>NUCLEOTIDE SEQUENCE [LARGE SCALE GENOMIC DNA]</scope>
    <source>
        <strain evidence="2 3">WC007</strain>
    </source>
</reference>
<sequence length="274" mass="30957">MRLHLFLFILLNVLLFYSNGVIAQDDTRKTYNQPLQDVFQTELVYPQEKGEVQLTLNPEIGNTEDLNYINFPVLAEYGITDNWQLGFSWSSFQNNFDGNNTSVSGIGDIEFDTQYSFMNVGKTNFHAALGFELEIPLSSEEKGISEGRYEYMPYSLFAIDLPSLNNIQIFTQAGFSFSTNKAENDEEEGNKLFLSGGLFVPLKNVIFDLELTSIGNPWENGNENQLYLTPGIILNLPGGWETGFGTSIGLNKESDKYLVLAMVTFEFNLMEEND</sequence>
<dbReference type="InterPro" id="IPR025737">
    <property type="entry name" value="FApF"/>
</dbReference>
<dbReference type="KEGG" id="mcos:GM418_31000"/>
<feature type="chain" id="PRO_5026130015" description="Transporter" evidence="1">
    <location>
        <begin position="24"/>
        <end position="274"/>
    </location>
</feature>
<name>A0A6I6JXP0_9BACT</name>
<evidence type="ECO:0000256" key="1">
    <source>
        <dbReference type="SAM" id="SignalP"/>
    </source>
</evidence>
<dbReference type="EMBL" id="CP046401">
    <property type="protein sequence ID" value="QGY47926.1"/>
    <property type="molecule type" value="Genomic_DNA"/>
</dbReference>
<dbReference type="Proteomes" id="UP000428260">
    <property type="component" value="Chromosome"/>
</dbReference>
<evidence type="ECO:0000313" key="3">
    <source>
        <dbReference type="Proteomes" id="UP000428260"/>
    </source>
</evidence>
<evidence type="ECO:0000313" key="2">
    <source>
        <dbReference type="EMBL" id="QGY47926.1"/>
    </source>
</evidence>
<keyword evidence="3" id="KW-1185">Reference proteome</keyword>
<keyword evidence="1" id="KW-0732">Signal</keyword>
<organism evidence="2 3">
    <name type="scientific">Maribellus comscasis</name>
    <dbReference type="NCBI Taxonomy" id="2681766"/>
    <lineage>
        <taxon>Bacteria</taxon>
        <taxon>Pseudomonadati</taxon>
        <taxon>Bacteroidota</taxon>
        <taxon>Bacteroidia</taxon>
        <taxon>Marinilabiliales</taxon>
        <taxon>Prolixibacteraceae</taxon>
        <taxon>Maribellus</taxon>
    </lineage>
</organism>
<feature type="signal peptide" evidence="1">
    <location>
        <begin position="1"/>
        <end position="23"/>
    </location>
</feature>
<dbReference type="AlphaFoldDB" id="A0A6I6JXP0"/>
<dbReference type="RefSeq" id="WP_158872230.1">
    <property type="nucleotide sequence ID" value="NZ_CP046401.1"/>
</dbReference>
<evidence type="ECO:0008006" key="4">
    <source>
        <dbReference type="Google" id="ProtNLM"/>
    </source>
</evidence>